<dbReference type="Pfam" id="PF17939">
    <property type="entry name" value="TetR_C_30"/>
    <property type="match status" value="1"/>
</dbReference>
<dbReference type="PANTHER" id="PTHR30055:SF148">
    <property type="entry name" value="TETR-FAMILY TRANSCRIPTIONAL REGULATOR"/>
    <property type="match status" value="1"/>
</dbReference>
<evidence type="ECO:0000256" key="3">
    <source>
        <dbReference type="SAM" id="MobiDB-lite"/>
    </source>
</evidence>
<keyword evidence="6" id="KW-1185">Reference proteome</keyword>
<dbReference type="EMBL" id="JBHTCM010000005">
    <property type="protein sequence ID" value="MFC7332435.1"/>
    <property type="molecule type" value="Genomic_DNA"/>
</dbReference>
<dbReference type="Pfam" id="PF00440">
    <property type="entry name" value="TetR_N"/>
    <property type="match status" value="1"/>
</dbReference>
<dbReference type="PROSITE" id="PS50977">
    <property type="entry name" value="HTH_TETR_2"/>
    <property type="match status" value="1"/>
</dbReference>
<feature type="DNA-binding region" description="H-T-H motif" evidence="2">
    <location>
        <begin position="46"/>
        <end position="65"/>
    </location>
</feature>
<dbReference type="PRINTS" id="PR00455">
    <property type="entry name" value="HTHTETR"/>
</dbReference>
<evidence type="ECO:0000313" key="5">
    <source>
        <dbReference type="EMBL" id="MFC7332435.1"/>
    </source>
</evidence>
<evidence type="ECO:0000256" key="2">
    <source>
        <dbReference type="PROSITE-ProRule" id="PRU00335"/>
    </source>
</evidence>
<dbReference type="InterPro" id="IPR050109">
    <property type="entry name" value="HTH-type_TetR-like_transc_reg"/>
</dbReference>
<dbReference type="InterPro" id="IPR009057">
    <property type="entry name" value="Homeodomain-like_sf"/>
</dbReference>
<dbReference type="RefSeq" id="WP_377356838.1">
    <property type="nucleotide sequence ID" value="NZ_JBHTCM010000005.1"/>
</dbReference>
<accession>A0ABW2KSZ2</accession>
<dbReference type="PANTHER" id="PTHR30055">
    <property type="entry name" value="HTH-TYPE TRANSCRIPTIONAL REGULATOR RUTR"/>
    <property type="match status" value="1"/>
</dbReference>
<feature type="domain" description="HTH tetR-type" evidence="4">
    <location>
        <begin position="23"/>
        <end position="83"/>
    </location>
</feature>
<protein>
    <submittedName>
        <fullName evidence="5">TetR/AcrR family transcriptional regulator</fullName>
    </submittedName>
</protein>
<evidence type="ECO:0000259" key="4">
    <source>
        <dbReference type="PROSITE" id="PS50977"/>
    </source>
</evidence>
<feature type="compositionally biased region" description="Basic and acidic residues" evidence="3">
    <location>
        <begin position="9"/>
        <end position="25"/>
    </location>
</feature>
<keyword evidence="1 2" id="KW-0238">DNA-binding</keyword>
<dbReference type="Gene3D" id="1.10.357.10">
    <property type="entry name" value="Tetracycline Repressor, domain 2"/>
    <property type="match status" value="1"/>
</dbReference>
<dbReference type="Proteomes" id="UP001596456">
    <property type="component" value="Unassembled WGS sequence"/>
</dbReference>
<evidence type="ECO:0000313" key="6">
    <source>
        <dbReference type="Proteomes" id="UP001596456"/>
    </source>
</evidence>
<gene>
    <name evidence="5" type="ORF">ACFQPS_04620</name>
</gene>
<dbReference type="InterPro" id="IPR041586">
    <property type="entry name" value="PsrA_TetR_C"/>
</dbReference>
<dbReference type="InterPro" id="IPR036271">
    <property type="entry name" value="Tet_transcr_reg_TetR-rel_C_sf"/>
</dbReference>
<evidence type="ECO:0000256" key="1">
    <source>
        <dbReference type="ARBA" id="ARBA00023125"/>
    </source>
</evidence>
<name>A0ABW2KSZ2_9PROT</name>
<dbReference type="SUPFAM" id="SSF48498">
    <property type="entry name" value="Tetracyclin repressor-like, C-terminal domain"/>
    <property type="match status" value="1"/>
</dbReference>
<dbReference type="SUPFAM" id="SSF46689">
    <property type="entry name" value="Homeodomain-like"/>
    <property type="match status" value="1"/>
</dbReference>
<reference evidence="6" key="1">
    <citation type="journal article" date="2019" name="Int. J. Syst. Evol. Microbiol.">
        <title>The Global Catalogue of Microorganisms (GCM) 10K type strain sequencing project: providing services to taxonomists for standard genome sequencing and annotation.</title>
        <authorList>
            <consortium name="The Broad Institute Genomics Platform"/>
            <consortium name="The Broad Institute Genome Sequencing Center for Infectious Disease"/>
            <person name="Wu L."/>
            <person name="Ma J."/>
        </authorList>
    </citation>
    <scope>NUCLEOTIDE SEQUENCE [LARGE SCALE GENOMIC DNA]</scope>
    <source>
        <strain evidence="6">CGMCC 1.16275</strain>
    </source>
</reference>
<dbReference type="InterPro" id="IPR001647">
    <property type="entry name" value="HTH_TetR"/>
</dbReference>
<proteinExistence type="predicted"/>
<comment type="caution">
    <text evidence="5">The sequence shown here is derived from an EMBL/GenBank/DDBJ whole genome shotgun (WGS) entry which is preliminary data.</text>
</comment>
<sequence>MQDFVQPRPKTETVRSRGRPRDPEKDRLIRDATWTLIARHGYDALTFEAIAQEVGCSRTTLYRRFPTKEELVTTVLEKTLRGVEPVIRDDMSPRDVLIMLVQVGVDYLSGHRGAAILNVASAARSKPELARVFDKHLANVAPYYVSQLRRLAPEADDARVEFVLHTLMGSFIHHIAIRRVSLSQAQMEDLVDQAIALVSKH</sequence>
<organism evidence="5 6">
    <name type="scientific">Rhodocista pekingensis</name>
    <dbReference type="NCBI Taxonomy" id="201185"/>
    <lineage>
        <taxon>Bacteria</taxon>
        <taxon>Pseudomonadati</taxon>
        <taxon>Pseudomonadota</taxon>
        <taxon>Alphaproteobacteria</taxon>
        <taxon>Rhodospirillales</taxon>
        <taxon>Azospirillaceae</taxon>
        <taxon>Rhodocista</taxon>
    </lineage>
</organism>
<feature type="region of interest" description="Disordered" evidence="3">
    <location>
        <begin position="1"/>
        <end position="25"/>
    </location>
</feature>